<dbReference type="KEGG" id="xba:C7S18_02295"/>
<sequence>MSSKVLKGAVLAASLAGASTLASATETANADTEVSLQPAAKLSVPANLATQLKSIAGLSASVSDRLLPPPTPQPERADLA</sequence>
<dbReference type="AlphaFoldDB" id="A0A2P1PMM4"/>
<evidence type="ECO:0000313" key="4">
    <source>
        <dbReference type="Proteomes" id="UP000241074"/>
    </source>
</evidence>
<dbReference type="EMBL" id="CP027860">
    <property type="protein sequence ID" value="AVP96094.1"/>
    <property type="molecule type" value="Genomic_DNA"/>
</dbReference>
<accession>A0A2P1PMM4</accession>
<feature type="chain" id="PRO_5015104716" description="Secreted protein" evidence="2">
    <location>
        <begin position="25"/>
        <end position="80"/>
    </location>
</feature>
<reference evidence="3 4" key="2">
    <citation type="submission" date="2018-03" db="EMBL/GenBank/DDBJ databases">
        <authorList>
            <person name="Keele B.F."/>
        </authorList>
    </citation>
    <scope>NUCLEOTIDE SEQUENCE [LARGE SCALE GENOMIC DNA]</scope>
    <source>
        <strain evidence="3 4">D13</strain>
    </source>
</reference>
<dbReference type="Proteomes" id="UP000241074">
    <property type="component" value="Chromosome"/>
</dbReference>
<evidence type="ECO:0000256" key="2">
    <source>
        <dbReference type="SAM" id="SignalP"/>
    </source>
</evidence>
<proteinExistence type="predicted"/>
<evidence type="ECO:0000256" key="1">
    <source>
        <dbReference type="SAM" id="MobiDB-lite"/>
    </source>
</evidence>
<dbReference type="RefSeq" id="WP_106890023.1">
    <property type="nucleotide sequence ID" value="NZ_CP027860.1"/>
</dbReference>
<feature type="signal peptide" evidence="2">
    <location>
        <begin position="1"/>
        <end position="24"/>
    </location>
</feature>
<protein>
    <recommendedName>
        <fullName evidence="5">Secreted protein</fullName>
    </recommendedName>
</protein>
<keyword evidence="2" id="KW-0732">Signal</keyword>
<reference evidence="3 4" key="1">
    <citation type="submission" date="2018-03" db="EMBL/GenBank/DDBJ databases">
        <title>Ahniella affigens gen. nov., sp. nov., a gammaproteobacterium isolated from sandy soil near a stream.</title>
        <authorList>
            <person name="Ko Y."/>
            <person name="Kim J.-H."/>
        </authorList>
    </citation>
    <scope>NUCLEOTIDE SEQUENCE [LARGE SCALE GENOMIC DNA]</scope>
    <source>
        <strain evidence="3 4">D13</strain>
    </source>
</reference>
<organism evidence="3 4">
    <name type="scientific">Ahniella affigens</name>
    <dbReference type="NCBI Taxonomy" id="2021234"/>
    <lineage>
        <taxon>Bacteria</taxon>
        <taxon>Pseudomonadati</taxon>
        <taxon>Pseudomonadota</taxon>
        <taxon>Gammaproteobacteria</taxon>
        <taxon>Lysobacterales</taxon>
        <taxon>Rhodanobacteraceae</taxon>
        <taxon>Ahniella</taxon>
    </lineage>
</organism>
<evidence type="ECO:0000313" key="3">
    <source>
        <dbReference type="EMBL" id="AVP96094.1"/>
    </source>
</evidence>
<gene>
    <name evidence="3" type="ORF">C7S18_02295</name>
</gene>
<feature type="region of interest" description="Disordered" evidence="1">
    <location>
        <begin position="61"/>
        <end position="80"/>
    </location>
</feature>
<keyword evidence="4" id="KW-1185">Reference proteome</keyword>
<name>A0A2P1PMM4_9GAMM</name>
<evidence type="ECO:0008006" key="5">
    <source>
        <dbReference type="Google" id="ProtNLM"/>
    </source>
</evidence>